<evidence type="ECO:0000256" key="8">
    <source>
        <dbReference type="PROSITE-ProRule" id="PRU00261"/>
    </source>
</evidence>
<evidence type="ECO:0000256" key="3">
    <source>
        <dbReference type="ARBA" id="ARBA00022723"/>
    </source>
</evidence>
<protein>
    <submittedName>
        <fullName evidence="12">RNI-like protein</fullName>
    </submittedName>
</protein>
<keyword evidence="5" id="KW-0677">Repeat</keyword>
<feature type="domain" description="Chitin-binding type-1" evidence="11">
    <location>
        <begin position="519"/>
        <end position="561"/>
    </location>
</feature>
<evidence type="ECO:0000259" key="11">
    <source>
        <dbReference type="PROSITE" id="PS50941"/>
    </source>
</evidence>
<feature type="disulfide bond" evidence="8">
    <location>
        <begin position="596"/>
        <end position="608"/>
    </location>
</feature>
<feature type="domain" description="Chitin-binding type-1" evidence="11">
    <location>
        <begin position="586"/>
        <end position="628"/>
    </location>
</feature>
<keyword evidence="6" id="KW-0378">Hydrolase</keyword>
<evidence type="ECO:0000256" key="5">
    <source>
        <dbReference type="ARBA" id="ARBA00022737"/>
    </source>
</evidence>
<dbReference type="InterPro" id="IPR036861">
    <property type="entry name" value="Endochitinase-like_sf"/>
</dbReference>
<feature type="domain" description="Chitin-binding type-1" evidence="11">
    <location>
        <begin position="452"/>
        <end position="494"/>
    </location>
</feature>
<dbReference type="Gene3D" id="3.80.10.10">
    <property type="entry name" value="Ribonuclease Inhibitor"/>
    <property type="match status" value="1"/>
</dbReference>
<evidence type="ECO:0000256" key="2">
    <source>
        <dbReference type="ARBA" id="ARBA00022669"/>
    </source>
</evidence>
<evidence type="ECO:0000313" key="13">
    <source>
        <dbReference type="Proteomes" id="UP000193920"/>
    </source>
</evidence>
<gene>
    <name evidence="12" type="ORF">LY90DRAFT_458624</name>
</gene>
<evidence type="ECO:0000313" key="12">
    <source>
        <dbReference type="EMBL" id="ORY40285.1"/>
    </source>
</evidence>
<feature type="disulfide bond" evidence="8">
    <location>
        <begin position="676"/>
        <end position="688"/>
    </location>
</feature>
<dbReference type="EMBL" id="MCOG01000128">
    <property type="protein sequence ID" value="ORY40285.1"/>
    <property type="molecule type" value="Genomic_DNA"/>
</dbReference>
<dbReference type="GO" id="GO:0008061">
    <property type="term" value="F:chitin binding"/>
    <property type="evidence" value="ECO:0007669"/>
    <property type="project" value="UniProtKB-UniRule"/>
</dbReference>
<dbReference type="OrthoDB" id="5985073at2759"/>
<name>A0A1Y2C1U7_9FUNG</name>
<dbReference type="GO" id="GO:0016787">
    <property type="term" value="F:hydrolase activity"/>
    <property type="evidence" value="ECO:0007669"/>
    <property type="project" value="UniProtKB-KW"/>
</dbReference>
<dbReference type="InterPro" id="IPR001611">
    <property type="entry name" value="Leu-rich_rpt"/>
</dbReference>
<dbReference type="Pfam" id="PF23598">
    <property type="entry name" value="LRR_14"/>
    <property type="match status" value="1"/>
</dbReference>
<proteinExistence type="predicted"/>
<dbReference type="Proteomes" id="UP000193920">
    <property type="component" value="Unassembled WGS sequence"/>
</dbReference>
<dbReference type="AlphaFoldDB" id="A0A1Y2C1U7"/>
<feature type="disulfide bond" evidence="8">
    <location>
        <begin position="534"/>
        <end position="548"/>
    </location>
</feature>
<evidence type="ECO:0000256" key="4">
    <source>
        <dbReference type="ARBA" id="ARBA00022729"/>
    </source>
</evidence>
<dbReference type="Pfam" id="PF00187">
    <property type="entry name" value="Chitin_bind_1"/>
    <property type="match status" value="4"/>
</dbReference>
<feature type="domain" description="Chitin-binding type-1" evidence="11">
    <location>
        <begin position="666"/>
        <end position="707"/>
    </location>
</feature>
<feature type="compositionally biased region" description="Low complexity" evidence="9">
    <location>
        <begin position="645"/>
        <end position="665"/>
    </location>
</feature>
<organism evidence="12 13">
    <name type="scientific">Neocallimastix californiae</name>
    <dbReference type="NCBI Taxonomy" id="1754190"/>
    <lineage>
        <taxon>Eukaryota</taxon>
        <taxon>Fungi</taxon>
        <taxon>Fungi incertae sedis</taxon>
        <taxon>Chytridiomycota</taxon>
        <taxon>Chytridiomycota incertae sedis</taxon>
        <taxon>Neocallimastigomycetes</taxon>
        <taxon>Neocallimastigales</taxon>
        <taxon>Neocallimastigaceae</taxon>
        <taxon>Neocallimastix</taxon>
    </lineage>
</organism>
<keyword evidence="3" id="KW-0479">Metal-binding</keyword>
<dbReference type="PROSITE" id="PS50941">
    <property type="entry name" value="CHIT_BIND_I_2"/>
    <property type="match status" value="4"/>
</dbReference>
<accession>A0A1Y2C1U7</accession>
<feature type="disulfide bond" evidence="8">
    <location>
        <begin position="529"/>
        <end position="541"/>
    </location>
</feature>
<dbReference type="SUPFAM" id="SSF57016">
    <property type="entry name" value="Plant lectins/antimicrobial peptides"/>
    <property type="match status" value="4"/>
</dbReference>
<dbReference type="SUPFAM" id="SSF52047">
    <property type="entry name" value="RNI-like"/>
    <property type="match status" value="1"/>
</dbReference>
<evidence type="ECO:0000256" key="10">
    <source>
        <dbReference type="SAM" id="SignalP"/>
    </source>
</evidence>
<dbReference type="InterPro" id="IPR055414">
    <property type="entry name" value="LRR_R13L4/SHOC2-like"/>
</dbReference>
<dbReference type="GO" id="GO:0046872">
    <property type="term" value="F:metal ion binding"/>
    <property type="evidence" value="ECO:0007669"/>
    <property type="project" value="UniProtKB-KW"/>
</dbReference>
<feature type="disulfide bond" evidence="8">
    <location>
        <begin position="467"/>
        <end position="481"/>
    </location>
</feature>
<dbReference type="SMART" id="SM00270">
    <property type="entry name" value="ChtBD1"/>
    <property type="match status" value="4"/>
</dbReference>
<keyword evidence="2 8" id="KW-0147">Chitin-binding</keyword>
<keyword evidence="7" id="KW-0119">Carbohydrate metabolism</keyword>
<evidence type="ECO:0000256" key="9">
    <source>
        <dbReference type="SAM" id="MobiDB-lite"/>
    </source>
</evidence>
<keyword evidence="4 10" id="KW-0732">Signal</keyword>
<evidence type="ECO:0000256" key="1">
    <source>
        <dbReference type="ARBA" id="ARBA00001941"/>
    </source>
</evidence>
<feature type="chain" id="PRO_5013141542" evidence="10">
    <location>
        <begin position="21"/>
        <end position="707"/>
    </location>
</feature>
<feature type="disulfide bond" evidence="8">
    <location>
        <begin position="601"/>
        <end position="615"/>
    </location>
</feature>
<comment type="cofactor">
    <cofactor evidence="1">
        <name>Co(2+)</name>
        <dbReference type="ChEBI" id="CHEBI:48828"/>
    </cofactor>
</comment>
<dbReference type="InterPro" id="IPR032675">
    <property type="entry name" value="LRR_dom_sf"/>
</dbReference>
<keyword evidence="13" id="KW-1185">Reference proteome</keyword>
<reference evidence="12 13" key="1">
    <citation type="submission" date="2016-08" db="EMBL/GenBank/DDBJ databases">
        <title>A Parts List for Fungal Cellulosomes Revealed by Comparative Genomics.</title>
        <authorList>
            <consortium name="DOE Joint Genome Institute"/>
            <person name="Haitjema C.H."/>
            <person name="Gilmore S.P."/>
            <person name="Henske J.K."/>
            <person name="Solomon K.V."/>
            <person name="De Groot R."/>
            <person name="Kuo A."/>
            <person name="Mondo S.J."/>
            <person name="Salamov A.A."/>
            <person name="Labutti K."/>
            <person name="Zhao Z."/>
            <person name="Chiniquy J."/>
            <person name="Barry K."/>
            <person name="Brewer H.M."/>
            <person name="Purvine S.O."/>
            <person name="Wright A.T."/>
            <person name="Boxma B."/>
            <person name="Van Alen T."/>
            <person name="Hackstein J.H."/>
            <person name="Baker S.E."/>
            <person name="Grigoriev I.V."/>
            <person name="O'Malley M.A."/>
        </authorList>
    </citation>
    <scope>NUCLEOTIDE SEQUENCE [LARGE SCALE GENOMIC DNA]</scope>
    <source>
        <strain evidence="12 13">G1</strain>
    </source>
</reference>
<dbReference type="PANTHER" id="PTHR46471">
    <property type="entry name" value="CHITIN DEACETYLASE"/>
    <property type="match status" value="1"/>
</dbReference>
<dbReference type="PROSITE" id="PS51450">
    <property type="entry name" value="LRR"/>
    <property type="match status" value="1"/>
</dbReference>
<comment type="caution">
    <text evidence="12">The sequence shown here is derived from an EMBL/GenBank/DDBJ whole genome shotgun (WGS) entry which is preliminary data.</text>
</comment>
<comment type="caution">
    <text evidence="8">Lacks conserved residue(s) required for the propagation of feature annotation.</text>
</comment>
<dbReference type="InterPro" id="IPR001002">
    <property type="entry name" value="Chitin-bd_1"/>
</dbReference>
<feature type="signal peptide" evidence="10">
    <location>
        <begin position="1"/>
        <end position="20"/>
    </location>
</feature>
<evidence type="ECO:0000256" key="6">
    <source>
        <dbReference type="ARBA" id="ARBA00022801"/>
    </source>
</evidence>
<dbReference type="CDD" id="cd11618">
    <property type="entry name" value="ChtBD1_1"/>
    <property type="match status" value="1"/>
</dbReference>
<feature type="region of interest" description="Disordered" evidence="9">
    <location>
        <begin position="645"/>
        <end position="671"/>
    </location>
</feature>
<sequence>MKINYLLTIPLLLTSVLVEGKSDCDKINDYLKKNNIDEEHIKCKAGSNGKIELTRYLNTDNDYKGEPAEELFTYDSINKLTYTLENSYGKTYPFTTAIGKLTNLEELILDYDYYEEGHICNSYETSEMKEGTIPVNSKNLKILKLYSVQLTDATIKEIASLSNLEELTLSKCDNLEKVANLAGKLNKLNKLTIYSLFNYCHSDPQTLPKNIINKFTNLKKLEIHGYYSDENLIKEISSLTKLENLITTFNSKVNMDSFKNLANLSELELNYCDSDVYDGDYGTNEDLEVTFKSLSLPKNLKKLDIKNNNLTKIPSAIENLKKLEYLNIRNNKIDQEIPEYLNTFENLSIIDFTELKNLKGHVLNNKNLKECYYDFSYSLCKETENIPCLSKYDKSFPLCSSANTKTNITIKTKTTTTTKTKTITTTTKTKTKTITTTTKTKTTNVSTVTSTNGKCGAKDGVCPTGECCSKYGYCGRSEKHCGTGCQSEFGQCNINKTTTTKTTTQKSTTTKSSYPTSTNGKCGAKDGKCPTGECCSKYGYCGRSEKHCGTGCQSEFGQCNINKTTTTKITTQKSTTTKSSYPTSTNGKCGAKDGKCPTGECCSKYGYCGRSEKHCGTGCQSEFGQCNINKTTTTKTTKTTTKKSTSTKTTTKRSTSTKSSYPTSTNGKCGPKDGKCPTGECCSKYNYCGRSEKHCGTGCQSEFGQCH</sequence>
<dbReference type="Gene3D" id="3.30.60.10">
    <property type="entry name" value="Endochitinase-like"/>
    <property type="match status" value="4"/>
</dbReference>
<evidence type="ECO:0000256" key="7">
    <source>
        <dbReference type="ARBA" id="ARBA00023277"/>
    </source>
</evidence>
<keyword evidence="8" id="KW-1015">Disulfide bond</keyword>
<feature type="disulfide bond" evidence="8">
    <location>
        <begin position="681"/>
        <end position="695"/>
    </location>
</feature>
<feature type="disulfide bond" evidence="8">
    <location>
        <begin position="462"/>
        <end position="474"/>
    </location>
</feature>
<dbReference type="PANTHER" id="PTHR46471:SF2">
    <property type="entry name" value="CHITIN DEACETYLASE-RELATED"/>
    <property type="match status" value="1"/>
</dbReference>